<feature type="region of interest" description="Disordered" evidence="10">
    <location>
        <begin position="414"/>
        <end position="435"/>
    </location>
</feature>
<feature type="compositionally biased region" description="Basic and acidic residues" evidence="10">
    <location>
        <begin position="298"/>
        <end position="312"/>
    </location>
</feature>
<keyword evidence="6" id="KW-0805">Transcription regulation</keyword>
<evidence type="ECO:0000256" key="9">
    <source>
        <dbReference type="SAM" id="Coils"/>
    </source>
</evidence>
<feature type="coiled-coil region" evidence="9">
    <location>
        <begin position="89"/>
        <end position="116"/>
    </location>
</feature>
<proteinExistence type="inferred from homology"/>
<dbReference type="PANTHER" id="PTHR11618">
    <property type="entry name" value="TRANSCRIPTION INITIATION FACTOR IIB-RELATED"/>
    <property type="match status" value="1"/>
</dbReference>
<keyword evidence="9" id="KW-0175">Coiled coil</keyword>
<dbReference type="Pfam" id="PF07741">
    <property type="entry name" value="BRF1"/>
    <property type="match status" value="1"/>
</dbReference>
<dbReference type="GO" id="GO:0017025">
    <property type="term" value="F:TBP-class protein binding"/>
    <property type="evidence" value="ECO:0007669"/>
    <property type="project" value="InterPro"/>
</dbReference>
<evidence type="ECO:0000256" key="5">
    <source>
        <dbReference type="ARBA" id="ARBA00022833"/>
    </source>
</evidence>
<feature type="compositionally biased region" description="Basic and acidic residues" evidence="10">
    <location>
        <begin position="242"/>
        <end position="251"/>
    </location>
</feature>
<feature type="compositionally biased region" description="Basic residues" evidence="10">
    <location>
        <begin position="331"/>
        <end position="343"/>
    </location>
</feature>
<protein>
    <submittedName>
        <fullName evidence="13">Brf1-like TBP-binding domain</fullName>
    </submittedName>
</protein>
<name>A0AAW1MBP2_POPJA</name>
<feature type="region of interest" description="Disordered" evidence="10">
    <location>
        <begin position="298"/>
        <end position="383"/>
    </location>
</feature>
<evidence type="ECO:0000256" key="10">
    <source>
        <dbReference type="SAM" id="MobiDB-lite"/>
    </source>
</evidence>
<keyword evidence="8" id="KW-0539">Nucleus</keyword>
<evidence type="ECO:0000313" key="13">
    <source>
        <dbReference type="EMBL" id="KAK9743671.1"/>
    </source>
</evidence>
<dbReference type="InterPro" id="IPR013150">
    <property type="entry name" value="TFIIB_cyclin"/>
</dbReference>
<comment type="subcellular location">
    <subcellularLocation>
        <location evidence="1">Nucleus</location>
    </subcellularLocation>
</comment>
<dbReference type="GO" id="GO:0001006">
    <property type="term" value="F:RNA polymerase III type 3 promoter sequence-specific DNA binding"/>
    <property type="evidence" value="ECO:0007669"/>
    <property type="project" value="TreeGrafter"/>
</dbReference>
<keyword evidence="4" id="KW-0863">Zinc-finger</keyword>
<gene>
    <name evidence="13" type="ORF">QE152_g8461</name>
</gene>
<dbReference type="SUPFAM" id="SSF47954">
    <property type="entry name" value="Cyclin-like"/>
    <property type="match status" value="1"/>
</dbReference>
<dbReference type="InterPro" id="IPR036915">
    <property type="entry name" value="Cyclin-like_sf"/>
</dbReference>
<dbReference type="GO" id="GO:0000126">
    <property type="term" value="C:transcription factor TFIIIB complex"/>
    <property type="evidence" value="ECO:0007669"/>
    <property type="project" value="TreeGrafter"/>
</dbReference>
<dbReference type="Gene3D" id="1.20.5.650">
    <property type="entry name" value="Single helix bin"/>
    <property type="match status" value="1"/>
</dbReference>
<accession>A0AAW1MBP2</accession>
<feature type="domain" description="Transcription factor TFIIB cyclin-like" evidence="11">
    <location>
        <begin position="1"/>
        <end position="54"/>
    </location>
</feature>
<dbReference type="Pfam" id="PF00382">
    <property type="entry name" value="TFIIB"/>
    <property type="match status" value="1"/>
</dbReference>
<dbReference type="GO" id="GO:0070897">
    <property type="term" value="P:transcription preinitiation complex assembly"/>
    <property type="evidence" value="ECO:0007669"/>
    <property type="project" value="InterPro"/>
</dbReference>
<keyword evidence="14" id="KW-1185">Reference proteome</keyword>
<feature type="domain" description="Brf1 TBP-binding" evidence="12">
    <location>
        <begin position="200"/>
        <end position="294"/>
    </location>
</feature>
<dbReference type="AlphaFoldDB" id="A0AAW1MBP2"/>
<evidence type="ECO:0000256" key="7">
    <source>
        <dbReference type="ARBA" id="ARBA00023163"/>
    </source>
</evidence>
<dbReference type="GO" id="GO:0008270">
    <property type="term" value="F:zinc ion binding"/>
    <property type="evidence" value="ECO:0007669"/>
    <property type="project" value="UniProtKB-KW"/>
</dbReference>
<keyword evidence="7" id="KW-0804">Transcription</keyword>
<dbReference type="GO" id="GO:0000995">
    <property type="term" value="F:RNA polymerase III general transcription initiation factor activity"/>
    <property type="evidence" value="ECO:0007669"/>
    <property type="project" value="TreeGrafter"/>
</dbReference>
<dbReference type="InterPro" id="IPR011665">
    <property type="entry name" value="BRF1_TBP-bd_dom"/>
</dbReference>
<dbReference type="GO" id="GO:0097550">
    <property type="term" value="C:transcription preinitiation complex"/>
    <property type="evidence" value="ECO:0007669"/>
    <property type="project" value="TreeGrafter"/>
</dbReference>
<feature type="region of interest" description="Disordered" evidence="10">
    <location>
        <begin position="242"/>
        <end position="271"/>
    </location>
</feature>
<reference evidence="13 14" key="1">
    <citation type="journal article" date="2024" name="BMC Genomics">
        <title>De novo assembly and annotation of Popillia japonica's genome with initial clues to its potential as an invasive pest.</title>
        <authorList>
            <person name="Cucini C."/>
            <person name="Boschi S."/>
            <person name="Funari R."/>
            <person name="Cardaioli E."/>
            <person name="Iannotti N."/>
            <person name="Marturano G."/>
            <person name="Paoli F."/>
            <person name="Bruttini M."/>
            <person name="Carapelli A."/>
            <person name="Frati F."/>
            <person name="Nardi F."/>
        </authorList>
    </citation>
    <scope>NUCLEOTIDE SEQUENCE [LARGE SCALE GENOMIC DNA]</scope>
    <source>
        <strain evidence="13">DMR45628</strain>
    </source>
</reference>
<dbReference type="Gene3D" id="1.10.472.10">
    <property type="entry name" value="Cyclin-like"/>
    <property type="match status" value="1"/>
</dbReference>
<evidence type="ECO:0000256" key="4">
    <source>
        <dbReference type="ARBA" id="ARBA00022771"/>
    </source>
</evidence>
<evidence type="ECO:0000256" key="8">
    <source>
        <dbReference type="ARBA" id="ARBA00023242"/>
    </source>
</evidence>
<feature type="compositionally biased region" description="Basic residues" evidence="10">
    <location>
        <begin position="252"/>
        <end position="261"/>
    </location>
</feature>
<comment type="caution">
    <text evidence="13">The sequence shown here is derived from an EMBL/GenBank/DDBJ whole genome shotgun (WGS) entry which is preliminary data.</text>
</comment>
<evidence type="ECO:0000256" key="6">
    <source>
        <dbReference type="ARBA" id="ARBA00023015"/>
    </source>
</evidence>
<evidence type="ECO:0000256" key="2">
    <source>
        <dbReference type="ARBA" id="ARBA00010857"/>
    </source>
</evidence>
<evidence type="ECO:0000256" key="1">
    <source>
        <dbReference type="ARBA" id="ARBA00004123"/>
    </source>
</evidence>
<keyword evidence="3" id="KW-0479">Metal-binding</keyword>
<dbReference type="InterPro" id="IPR000812">
    <property type="entry name" value="TFIIB"/>
</dbReference>
<dbReference type="PANTHER" id="PTHR11618:SF4">
    <property type="entry name" value="TRANSCRIPTION FACTOR IIIB 90 KDA SUBUNIT"/>
    <property type="match status" value="1"/>
</dbReference>
<evidence type="ECO:0000313" key="14">
    <source>
        <dbReference type="Proteomes" id="UP001458880"/>
    </source>
</evidence>
<dbReference type="EMBL" id="JASPKY010000067">
    <property type="protein sequence ID" value="KAK9743671.1"/>
    <property type="molecule type" value="Genomic_DNA"/>
</dbReference>
<keyword evidence="5" id="KW-0862">Zinc</keyword>
<dbReference type="GO" id="GO:0005634">
    <property type="term" value="C:nucleus"/>
    <property type="evidence" value="ECO:0007669"/>
    <property type="project" value="UniProtKB-SubCell"/>
</dbReference>
<sequence>MKRDSLHSGRRPSGLCGAALLMAARLHDFNRSTCDIIRIVKVHESTLRKRLIEFGDTPSSALTLEEFMTVDLEEEQDPPSFKEARKKDKERLQRFMEEEAETITELQRDIEMQLEKNKSGRKRRIPTREEDDADKFIQESTLGTVNKILKEEVAELTNVLSEPIKELGPNIASMGLANSLDDVADTTSSNTAVEFDMSLDDIDDAELDSYIMNEDEFQYKNGLWHKLNAEYLDQLKVKEEKLAKEREEGKPEKKKRRRKHNVGPSSSAGEAIEKMLQEKKISTKINYEVLKSLNSTLRAEEPKESYVKEEAVSKPPPASISNDIIRESGAKRPKIMPNRKSRIKKEEIGIPICENTKEELKAADPANAPPPPVEDVPPASVDEEEYEEYEDDSFVAEDTVAEDNEMGVLQMLQQHRDDGDEAEAVFGTGYDEEDY</sequence>
<dbReference type="Proteomes" id="UP001458880">
    <property type="component" value="Unassembled WGS sequence"/>
</dbReference>
<evidence type="ECO:0000259" key="11">
    <source>
        <dbReference type="Pfam" id="PF00382"/>
    </source>
</evidence>
<organism evidence="13 14">
    <name type="scientific">Popillia japonica</name>
    <name type="common">Japanese beetle</name>
    <dbReference type="NCBI Taxonomy" id="7064"/>
    <lineage>
        <taxon>Eukaryota</taxon>
        <taxon>Metazoa</taxon>
        <taxon>Ecdysozoa</taxon>
        <taxon>Arthropoda</taxon>
        <taxon>Hexapoda</taxon>
        <taxon>Insecta</taxon>
        <taxon>Pterygota</taxon>
        <taxon>Neoptera</taxon>
        <taxon>Endopterygota</taxon>
        <taxon>Coleoptera</taxon>
        <taxon>Polyphaga</taxon>
        <taxon>Scarabaeiformia</taxon>
        <taxon>Scarabaeidae</taxon>
        <taxon>Rutelinae</taxon>
        <taxon>Popillia</taxon>
    </lineage>
</organism>
<evidence type="ECO:0000256" key="3">
    <source>
        <dbReference type="ARBA" id="ARBA00022723"/>
    </source>
</evidence>
<evidence type="ECO:0000259" key="12">
    <source>
        <dbReference type="Pfam" id="PF07741"/>
    </source>
</evidence>
<comment type="similarity">
    <text evidence="2">Belongs to the TFIIB family.</text>
</comment>